<organism evidence="1 2">
    <name type="scientific">Bartonella rattimassiliensis 15908</name>
    <dbReference type="NCBI Taxonomy" id="1094556"/>
    <lineage>
        <taxon>Bacteria</taxon>
        <taxon>Pseudomonadati</taxon>
        <taxon>Pseudomonadota</taxon>
        <taxon>Alphaproteobacteria</taxon>
        <taxon>Hyphomicrobiales</taxon>
        <taxon>Bartonellaceae</taxon>
        <taxon>Bartonella</taxon>
    </lineage>
</organism>
<dbReference type="eggNOG" id="COG1044">
    <property type="taxonomic scope" value="Bacteria"/>
</dbReference>
<reference evidence="1 2" key="1">
    <citation type="submission" date="2012-03" db="EMBL/GenBank/DDBJ databases">
        <title>The Genome Sequence of Bartonella rattimassiliensis 15908.</title>
        <authorList>
            <consortium name="The Broad Institute Genome Sequencing Platform"/>
            <consortium name="The Broad Institute Genome Sequencing Center for Infectious Disease"/>
            <person name="Feldgarden M."/>
            <person name="Kirby J."/>
            <person name="Kosoy M."/>
            <person name="Birtles R."/>
            <person name="Probert W.S."/>
            <person name="Chiaraviglio L."/>
            <person name="Young S.K."/>
            <person name="Zeng Q."/>
            <person name="Gargeya S."/>
            <person name="Fitzgerald M."/>
            <person name="Haas B."/>
            <person name="Abouelleil A."/>
            <person name="Alvarado L."/>
            <person name="Arachchi H.M."/>
            <person name="Berlin A."/>
            <person name="Chapman S.B."/>
            <person name="Gearin G."/>
            <person name="Goldberg J."/>
            <person name="Griggs A."/>
            <person name="Gujja S."/>
            <person name="Hansen M."/>
            <person name="Heiman D."/>
            <person name="Howarth C."/>
            <person name="Larimer J."/>
            <person name="Lui A."/>
            <person name="MacDonald P.J.P."/>
            <person name="McCowen C."/>
            <person name="Montmayeur A."/>
            <person name="Murphy C."/>
            <person name="Neiman D."/>
            <person name="Pearson M."/>
            <person name="Priest M."/>
            <person name="Roberts A."/>
            <person name="Saif S."/>
            <person name="Shea T."/>
            <person name="Sisk P."/>
            <person name="Stolte C."/>
            <person name="Sykes S."/>
            <person name="Wortman J."/>
            <person name="Nusbaum C."/>
            <person name="Birren B."/>
        </authorList>
    </citation>
    <scope>NUCLEOTIDE SEQUENCE [LARGE SCALE GENOMIC DNA]</scope>
    <source>
        <strain evidence="1 2">15908</strain>
    </source>
</reference>
<accession>J0QG95</accession>
<sequence>MNSISQNTPVLSNIANKTASVNKQQSAKKYELTNESRVVNGVTLHRIKALRDFDDVKAGQLGGFIENESDLSHDGNCWVYDNAIVFCNAVVSENAKIHHDAI</sequence>
<evidence type="ECO:0000313" key="2">
    <source>
        <dbReference type="Proteomes" id="UP000001077"/>
    </source>
</evidence>
<dbReference type="HOGENOM" id="CLU_063479_5_0_5"/>
<dbReference type="InterPro" id="IPR011004">
    <property type="entry name" value="Trimer_LpxA-like_sf"/>
</dbReference>
<dbReference type="Proteomes" id="UP000001077">
    <property type="component" value="Unassembled WGS sequence"/>
</dbReference>
<dbReference type="AlphaFoldDB" id="J0QG95"/>
<name>J0QG95_9HYPH</name>
<dbReference type="SUPFAM" id="SSF51161">
    <property type="entry name" value="Trimeric LpxA-like enzymes"/>
    <property type="match status" value="1"/>
</dbReference>
<proteinExistence type="predicted"/>
<gene>
    <name evidence="1" type="ORF">MCY_01448</name>
</gene>
<protein>
    <submittedName>
        <fullName evidence="1">Uncharacterized protein</fullName>
    </submittedName>
</protein>
<comment type="caution">
    <text evidence="1">The sequence shown here is derived from an EMBL/GenBank/DDBJ whole genome shotgun (WGS) entry which is preliminary data.</text>
</comment>
<dbReference type="EMBL" id="AILY01000035">
    <property type="protein sequence ID" value="EJF84436.1"/>
    <property type="molecule type" value="Genomic_DNA"/>
</dbReference>
<dbReference type="STRING" id="1094556.MCY_01448"/>
<keyword evidence="2" id="KW-1185">Reference proteome</keyword>
<feature type="non-terminal residue" evidence="1">
    <location>
        <position position="102"/>
    </location>
</feature>
<evidence type="ECO:0000313" key="1">
    <source>
        <dbReference type="EMBL" id="EJF84436.1"/>
    </source>
</evidence>